<protein>
    <submittedName>
        <fullName evidence="1">Uncharacterized protein</fullName>
    </submittedName>
</protein>
<reference evidence="1" key="1">
    <citation type="journal article" date="2019" name="bioRxiv">
        <title>The Genome of the Zebra Mussel, Dreissena polymorpha: A Resource for Invasive Species Research.</title>
        <authorList>
            <person name="McCartney M.A."/>
            <person name="Auch B."/>
            <person name="Kono T."/>
            <person name="Mallez S."/>
            <person name="Zhang Y."/>
            <person name="Obille A."/>
            <person name="Becker A."/>
            <person name="Abrahante J.E."/>
            <person name="Garbe J."/>
            <person name="Badalamenti J.P."/>
            <person name="Herman A."/>
            <person name="Mangelson H."/>
            <person name="Liachko I."/>
            <person name="Sullivan S."/>
            <person name="Sone E.D."/>
            <person name="Koren S."/>
            <person name="Silverstein K.A.T."/>
            <person name="Beckman K.B."/>
            <person name="Gohl D.M."/>
        </authorList>
    </citation>
    <scope>NUCLEOTIDE SEQUENCE</scope>
    <source>
        <strain evidence="1">Duluth1</strain>
        <tissue evidence="1">Whole animal</tissue>
    </source>
</reference>
<keyword evidence="2" id="KW-1185">Reference proteome</keyword>
<dbReference type="Proteomes" id="UP000828390">
    <property type="component" value="Unassembled WGS sequence"/>
</dbReference>
<organism evidence="1 2">
    <name type="scientific">Dreissena polymorpha</name>
    <name type="common">Zebra mussel</name>
    <name type="synonym">Mytilus polymorpha</name>
    <dbReference type="NCBI Taxonomy" id="45954"/>
    <lineage>
        <taxon>Eukaryota</taxon>
        <taxon>Metazoa</taxon>
        <taxon>Spiralia</taxon>
        <taxon>Lophotrochozoa</taxon>
        <taxon>Mollusca</taxon>
        <taxon>Bivalvia</taxon>
        <taxon>Autobranchia</taxon>
        <taxon>Heteroconchia</taxon>
        <taxon>Euheterodonta</taxon>
        <taxon>Imparidentia</taxon>
        <taxon>Neoheterodontei</taxon>
        <taxon>Myida</taxon>
        <taxon>Dreissenoidea</taxon>
        <taxon>Dreissenidae</taxon>
        <taxon>Dreissena</taxon>
    </lineage>
</organism>
<gene>
    <name evidence="1" type="ORF">DPMN_194237</name>
</gene>
<accession>A0A9D3Y2D3</accession>
<dbReference type="AlphaFoldDB" id="A0A9D3Y2D3"/>
<proteinExistence type="predicted"/>
<name>A0A9D3Y2D3_DREPO</name>
<sequence>MASGNRVYSLSTMASGTERYCNQAYCLSANLFLLFRRSTSGSELIPFSTTTTGSSSTQSQVLANPGVGTEVPWAMTPDTTNTYAAGAVVTANKYEQ</sequence>
<comment type="caution">
    <text evidence="1">The sequence shown here is derived from an EMBL/GenBank/DDBJ whole genome shotgun (WGS) entry which is preliminary data.</text>
</comment>
<evidence type="ECO:0000313" key="2">
    <source>
        <dbReference type="Proteomes" id="UP000828390"/>
    </source>
</evidence>
<dbReference type="EMBL" id="JAIWYP010000061">
    <property type="protein sequence ID" value="KAH3690530.1"/>
    <property type="molecule type" value="Genomic_DNA"/>
</dbReference>
<reference evidence="1" key="2">
    <citation type="submission" date="2020-11" db="EMBL/GenBank/DDBJ databases">
        <authorList>
            <person name="McCartney M.A."/>
            <person name="Auch B."/>
            <person name="Kono T."/>
            <person name="Mallez S."/>
            <person name="Becker A."/>
            <person name="Gohl D.M."/>
            <person name="Silverstein K.A.T."/>
            <person name="Koren S."/>
            <person name="Bechman K.B."/>
            <person name="Herman A."/>
            <person name="Abrahante J.E."/>
            <person name="Garbe J."/>
        </authorList>
    </citation>
    <scope>NUCLEOTIDE SEQUENCE</scope>
    <source>
        <strain evidence="1">Duluth1</strain>
        <tissue evidence="1">Whole animal</tissue>
    </source>
</reference>
<evidence type="ECO:0000313" key="1">
    <source>
        <dbReference type="EMBL" id="KAH3690530.1"/>
    </source>
</evidence>